<keyword evidence="6 8" id="KW-0472">Membrane</keyword>
<gene>
    <name evidence="9" type="ORF">B9Z37_04735</name>
</gene>
<dbReference type="PANTHER" id="PTHR30558">
    <property type="entry name" value="EXBD MEMBRANE COMPONENT OF PMF-DRIVEN MACROMOLECULE IMPORT SYSTEM"/>
    <property type="match status" value="1"/>
</dbReference>
<dbReference type="Pfam" id="PF02472">
    <property type="entry name" value="ExbD"/>
    <property type="match status" value="1"/>
</dbReference>
<sequence>MSMRNSGDTDGAIAEINVTPLVDVMLVLLIIFIVTAPMITPQAMKISLPQTDALAQRDQVKNEVLVIFKDGSMKYKGSNTSEAELKAFMVADGKMPHYQLQVQADEAVPYGRVAQVMALAQAAGLHKLTFVTIPRQ</sequence>
<evidence type="ECO:0000256" key="1">
    <source>
        <dbReference type="ARBA" id="ARBA00004162"/>
    </source>
</evidence>
<organism evidence="9 10">
    <name type="scientific">Limnohabitans parvus II-B4</name>
    <dbReference type="NCBI Taxonomy" id="1293052"/>
    <lineage>
        <taxon>Bacteria</taxon>
        <taxon>Pseudomonadati</taxon>
        <taxon>Pseudomonadota</taxon>
        <taxon>Betaproteobacteria</taxon>
        <taxon>Burkholderiales</taxon>
        <taxon>Comamonadaceae</taxon>
        <taxon>Limnohabitans</taxon>
    </lineage>
</organism>
<keyword evidence="7" id="KW-0653">Protein transport</keyword>
<keyword evidence="4 7" id="KW-0812">Transmembrane</keyword>
<evidence type="ECO:0000256" key="8">
    <source>
        <dbReference type="SAM" id="Phobius"/>
    </source>
</evidence>
<keyword evidence="10" id="KW-1185">Reference proteome</keyword>
<evidence type="ECO:0000256" key="2">
    <source>
        <dbReference type="ARBA" id="ARBA00005811"/>
    </source>
</evidence>
<evidence type="ECO:0000256" key="7">
    <source>
        <dbReference type="RuleBase" id="RU003879"/>
    </source>
</evidence>
<dbReference type="Gene3D" id="3.30.420.270">
    <property type="match status" value="1"/>
</dbReference>
<dbReference type="InterPro" id="IPR003400">
    <property type="entry name" value="ExbD"/>
</dbReference>
<keyword evidence="3" id="KW-1003">Cell membrane</keyword>
<evidence type="ECO:0000256" key="4">
    <source>
        <dbReference type="ARBA" id="ARBA00022692"/>
    </source>
</evidence>
<dbReference type="EMBL" id="NESN01000002">
    <property type="protein sequence ID" value="PUE53904.1"/>
    <property type="molecule type" value="Genomic_DNA"/>
</dbReference>
<reference evidence="9 10" key="1">
    <citation type="submission" date="2017-04" db="EMBL/GenBank/DDBJ databases">
        <title>Unexpected and diverse lifestyles within the genus Limnohabitans.</title>
        <authorList>
            <person name="Kasalicky V."/>
            <person name="Mehrshad M."/>
            <person name="Andrei S.-A."/>
            <person name="Salcher M."/>
            <person name="Kratochvilova H."/>
            <person name="Simek K."/>
            <person name="Ghai R."/>
        </authorList>
    </citation>
    <scope>NUCLEOTIDE SEQUENCE [LARGE SCALE GENOMIC DNA]</scope>
    <source>
        <strain evidence="9 10">II-B4</strain>
    </source>
</reference>
<evidence type="ECO:0000256" key="6">
    <source>
        <dbReference type="ARBA" id="ARBA00023136"/>
    </source>
</evidence>
<dbReference type="GO" id="GO:0005886">
    <property type="term" value="C:plasma membrane"/>
    <property type="evidence" value="ECO:0007669"/>
    <property type="project" value="UniProtKB-SubCell"/>
</dbReference>
<keyword evidence="7" id="KW-0813">Transport</keyword>
<evidence type="ECO:0000256" key="5">
    <source>
        <dbReference type="ARBA" id="ARBA00022989"/>
    </source>
</evidence>
<comment type="similarity">
    <text evidence="2 7">Belongs to the ExbD/TolR family.</text>
</comment>
<comment type="subcellular location">
    <subcellularLocation>
        <location evidence="1">Cell membrane</location>
        <topology evidence="1">Single-pass membrane protein</topology>
    </subcellularLocation>
    <subcellularLocation>
        <location evidence="7">Cell membrane</location>
        <topology evidence="7">Single-pass type II membrane protein</topology>
    </subcellularLocation>
</comment>
<dbReference type="Proteomes" id="UP000250790">
    <property type="component" value="Unassembled WGS sequence"/>
</dbReference>
<evidence type="ECO:0000256" key="3">
    <source>
        <dbReference type="ARBA" id="ARBA00022475"/>
    </source>
</evidence>
<dbReference type="GO" id="GO:0015031">
    <property type="term" value="P:protein transport"/>
    <property type="evidence" value="ECO:0007669"/>
    <property type="project" value="UniProtKB-KW"/>
</dbReference>
<feature type="transmembrane region" description="Helical" evidence="8">
    <location>
        <begin position="20"/>
        <end position="39"/>
    </location>
</feature>
<dbReference type="AlphaFoldDB" id="A0A315EDC5"/>
<comment type="caution">
    <text evidence="9">The sequence shown here is derived from an EMBL/GenBank/DDBJ whole genome shotgun (WGS) entry which is preliminary data.</text>
</comment>
<dbReference type="PANTHER" id="PTHR30558:SF7">
    <property type="entry name" value="TOL-PAL SYSTEM PROTEIN TOLR"/>
    <property type="match status" value="1"/>
</dbReference>
<protein>
    <submittedName>
        <fullName evidence="9">Biopolymer transporter ExbD</fullName>
    </submittedName>
</protein>
<dbReference type="GO" id="GO:0022857">
    <property type="term" value="F:transmembrane transporter activity"/>
    <property type="evidence" value="ECO:0007669"/>
    <property type="project" value="InterPro"/>
</dbReference>
<accession>A0A315EDC5</accession>
<evidence type="ECO:0000313" key="9">
    <source>
        <dbReference type="EMBL" id="PUE53904.1"/>
    </source>
</evidence>
<dbReference type="OrthoDB" id="9798629at2"/>
<proteinExistence type="inferred from homology"/>
<keyword evidence="5 8" id="KW-1133">Transmembrane helix</keyword>
<name>A0A315EDC5_9BURK</name>
<evidence type="ECO:0000313" key="10">
    <source>
        <dbReference type="Proteomes" id="UP000250790"/>
    </source>
</evidence>